<comment type="caution">
    <text evidence="1">The sequence shown here is derived from an EMBL/GenBank/DDBJ whole genome shotgun (WGS) entry which is preliminary data.</text>
</comment>
<dbReference type="PANTHER" id="PTHR17985:SF8">
    <property type="entry name" value="TRANSPORT AND GOLGI ORGANIZATION PROTEIN 2 HOMOLOG"/>
    <property type="match status" value="1"/>
</dbReference>
<dbReference type="Pfam" id="PF05742">
    <property type="entry name" value="TANGO2"/>
    <property type="match status" value="1"/>
</dbReference>
<protein>
    <recommendedName>
        <fullName evidence="3">NRDE family protein</fullName>
    </recommendedName>
</protein>
<dbReference type="PANTHER" id="PTHR17985">
    <property type="entry name" value="SER/THR-RICH PROTEIN T10 IN DGCR REGION"/>
    <property type="match status" value="1"/>
</dbReference>
<evidence type="ECO:0000313" key="1">
    <source>
        <dbReference type="EMBL" id="TLX63209.1"/>
    </source>
</evidence>
<proteinExistence type="predicted"/>
<evidence type="ECO:0000313" key="2">
    <source>
        <dbReference type="Proteomes" id="UP000306753"/>
    </source>
</evidence>
<dbReference type="RefSeq" id="WP_138411805.1">
    <property type="nucleotide sequence ID" value="NZ_QLAG01000013.1"/>
</dbReference>
<organism evidence="1 2">
    <name type="scientific">Stutzerimonas nosocomialis</name>
    <dbReference type="NCBI Taxonomy" id="1056496"/>
    <lineage>
        <taxon>Bacteria</taxon>
        <taxon>Pseudomonadati</taxon>
        <taxon>Pseudomonadota</taxon>
        <taxon>Gammaproteobacteria</taxon>
        <taxon>Pseudomonadales</taxon>
        <taxon>Pseudomonadaceae</taxon>
        <taxon>Stutzerimonas</taxon>
    </lineage>
</organism>
<dbReference type="InterPro" id="IPR008551">
    <property type="entry name" value="TANGO2"/>
</dbReference>
<name>A0A5R9QDL0_9GAMM</name>
<reference evidence="1 2" key="1">
    <citation type="journal article" date="2017" name="Eur. J. Clin. Microbiol. Infect. Dis.">
        <title>Uncommonly isolated clinical Pseudomonas: identification and phylogenetic assignation.</title>
        <authorList>
            <person name="Mulet M."/>
            <person name="Gomila M."/>
            <person name="Ramirez A."/>
            <person name="Cardew S."/>
            <person name="Moore E.R."/>
            <person name="Lalucat J."/>
            <person name="Garcia-Valdes E."/>
        </authorList>
    </citation>
    <scope>NUCLEOTIDE SEQUENCE [LARGE SCALE GENOMIC DNA]</scope>
    <source>
        <strain evidence="1 2">SD129</strain>
    </source>
</reference>
<accession>A0A5R9QDL0</accession>
<evidence type="ECO:0008006" key="3">
    <source>
        <dbReference type="Google" id="ProtNLM"/>
    </source>
</evidence>
<dbReference type="AlphaFoldDB" id="A0A5R9QDL0"/>
<sequence length="266" mass="28782">MCLIVFAWRPDHPLPLVVAGNRDEFRARPTQPLAVWDDAPQVVAGRDLRAGGTWMGVAPGGRFAALTNIRGSGRQSGPLSRGDLPERFLRGDQAPLAYLQEVASQREQYAGFNLLVGDAGTLCYLNAQEGIPRALLPGVYGLSNAALDTPWPKLLNAREALHRCLAEPRLEHLLELLADSRKIADAQLPQTGVGLEMERLLSSVFIDSPDYGTRTSTALIRHGADRFEIIERSFASGGRVTGEVGFDSAWGWEATALPSSGSPRTA</sequence>
<dbReference type="Proteomes" id="UP000306753">
    <property type="component" value="Unassembled WGS sequence"/>
</dbReference>
<gene>
    <name evidence="1" type="ORF">DN820_11770</name>
</gene>
<dbReference type="EMBL" id="QLAG01000013">
    <property type="protein sequence ID" value="TLX63209.1"/>
    <property type="molecule type" value="Genomic_DNA"/>
</dbReference>
<keyword evidence="2" id="KW-1185">Reference proteome</keyword>